<dbReference type="EMBL" id="JAPQKH010000003">
    <property type="protein sequence ID" value="KAJ5108921.1"/>
    <property type="molecule type" value="Genomic_DNA"/>
</dbReference>
<keyword evidence="2" id="KW-1185">Reference proteome</keyword>
<reference evidence="1" key="1">
    <citation type="submission" date="2022-11" db="EMBL/GenBank/DDBJ databases">
        <authorList>
            <person name="Petersen C."/>
        </authorList>
    </citation>
    <scope>NUCLEOTIDE SEQUENCE</scope>
    <source>
        <strain evidence="1">IBT 30069</strain>
    </source>
</reference>
<gene>
    <name evidence="1" type="ORF">N7456_005596</name>
</gene>
<protein>
    <submittedName>
        <fullName evidence="1">Uncharacterized protein</fullName>
    </submittedName>
</protein>
<name>A0A9W9FYU3_9EURO</name>
<organism evidence="1 2">
    <name type="scientific">Penicillium angulare</name>
    <dbReference type="NCBI Taxonomy" id="116970"/>
    <lineage>
        <taxon>Eukaryota</taxon>
        <taxon>Fungi</taxon>
        <taxon>Dikarya</taxon>
        <taxon>Ascomycota</taxon>
        <taxon>Pezizomycotina</taxon>
        <taxon>Eurotiomycetes</taxon>
        <taxon>Eurotiomycetidae</taxon>
        <taxon>Eurotiales</taxon>
        <taxon>Aspergillaceae</taxon>
        <taxon>Penicillium</taxon>
    </lineage>
</organism>
<sequence>MSQIQSIHLFPERTDPFFRAHDAGADTQMTPMVTIALFERMGYEFDDTLSRLSQDSVEVQEQSFVSSDELAEELERLDTWNDPDENGFCSKIEEEDEIILQQIPDQRRAIQSVWSSFGQD</sequence>
<proteinExistence type="predicted"/>
<reference evidence="1" key="2">
    <citation type="journal article" date="2023" name="IMA Fungus">
        <title>Comparative genomic study of the Penicillium genus elucidates a diverse pangenome and 15 lateral gene transfer events.</title>
        <authorList>
            <person name="Petersen C."/>
            <person name="Sorensen T."/>
            <person name="Nielsen M.R."/>
            <person name="Sondergaard T.E."/>
            <person name="Sorensen J.L."/>
            <person name="Fitzpatrick D.A."/>
            <person name="Frisvad J.C."/>
            <person name="Nielsen K.L."/>
        </authorList>
    </citation>
    <scope>NUCLEOTIDE SEQUENCE</scope>
    <source>
        <strain evidence="1">IBT 30069</strain>
    </source>
</reference>
<dbReference type="AlphaFoldDB" id="A0A9W9FYU3"/>
<dbReference type="Proteomes" id="UP001149165">
    <property type="component" value="Unassembled WGS sequence"/>
</dbReference>
<evidence type="ECO:0000313" key="2">
    <source>
        <dbReference type="Proteomes" id="UP001149165"/>
    </source>
</evidence>
<comment type="caution">
    <text evidence="1">The sequence shown here is derived from an EMBL/GenBank/DDBJ whole genome shotgun (WGS) entry which is preliminary data.</text>
</comment>
<accession>A0A9W9FYU3</accession>
<evidence type="ECO:0000313" key="1">
    <source>
        <dbReference type="EMBL" id="KAJ5108921.1"/>
    </source>
</evidence>